<dbReference type="InterPro" id="IPR013840">
    <property type="entry name" value="DNAligase_N"/>
</dbReference>
<evidence type="ECO:0000313" key="14">
    <source>
        <dbReference type="EMBL" id="GAA4882500.1"/>
    </source>
</evidence>
<dbReference type="SUPFAM" id="SSF47781">
    <property type="entry name" value="RuvA domain 2-like"/>
    <property type="match status" value="1"/>
</dbReference>
<feature type="binding site" evidence="11">
    <location>
        <position position="292"/>
    </location>
    <ligand>
        <name>NAD(+)</name>
        <dbReference type="ChEBI" id="CHEBI:57540"/>
    </ligand>
</feature>
<dbReference type="PROSITE" id="PS50172">
    <property type="entry name" value="BRCT"/>
    <property type="match status" value="1"/>
</dbReference>
<protein>
    <recommendedName>
        <fullName evidence="11 12">DNA ligase</fullName>
        <ecNumber evidence="11 12">6.5.1.2</ecNumber>
    </recommendedName>
    <alternativeName>
        <fullName evidence="11">Polydeoxyribonucleotide synthase [NAD(+)]</fullName>
    </alternativeName>
</protein>
<evidence type="ECO:0000256" key="4">
    <source>
        <dbReference type="ARBA" id="ARBA00022723"/>
    </source>
</evidence>
<dbReference type="InterPro" id="IPR018239">
    <property type="entry name" value="DNA_ligase_AS"/>
</dbReference>
<dbReference type="InterPro" id="IPR036420">
    <property type="entry name" value="BRCT_dom_sf"/>
</dbReference>
<dbReference type="InterPro" id="IPR004149">
    <property type="entry name" value="Znf_DNAligase_C4"/>
</dbReference>
<dbReference type="CDD" id="cd17748">
    <property type="entry name" value="BRCT_DNA_ligase_like"/>
    <property type="match status" value="1"/>
</dbReference>
<evidence type="ECO:0000256" key="3">
    <source>
        <dbReference type="ARBA" id="ARBA00022705"/>
    </source>
</evidence>
<dbReference type="InterPro" id="IPR041663">
    <property type="entry name" value="DisA/LigA_HHH"/>
</dbReference>
<evidence type="ECO:0000256" key="9">
    <source>
        <dbReference type="ARBA" id="ARBA00023204"/>
    </source>
</evidence>
<dbReference type="Gene3D" id="2.40.50.140">
    <property type="entry name" value="Nucleic acid-binding proteins"/>
    <property type="match status" value="1"/>
</dbReference>
<name>A0ABP9ELR4_9GAMM</name>
<evidence type="ECO:0000256" key="5">
    <source>
        <dbReference type="ARBA" id="ARBA00022763"/>
    </source>
</evidence>
<evidence type="ECO:0000256" key="8">
    <source>
        <dbReference type="ARBA" id="ARBA00023027"/>
    </source>
</evidence>
<evidence type="ECO:0000256" key="12">
    <source>
        <dbReference type="RuleBase" id="RU000618"/>
    </source>
</evidence>
<evidence type="ECO:0000256" key="10">
    <source>
        <dbReference type="ARBA" id="ARBA00034005"/>
    </source>
</evidence>
<dbReference type="PROSITE" id="PS01056">
    <property type="entry name" value="DNA_LIGASE_N2"/>
    <property type="match status" value="1"/>
</dbReference>
<organism evidence="14 15">
    <name type="scientific">Ferrimonas pelagia</name>
    <dbReference type="NCBI Taxonomy" id="1177826"/>
    <lineage>
        <taxon>Bacteria</taxon>
        <taxon>Pseudomonadati</taxon>
        <taxon>Pseudomonadota</taxon>
        <taxon>Gammaproteobacteria</taxon>
        <taxon>Alteromonadales</taxon>
        <taxon>Ferrimonadaceae</taxon>
        <taxon>Ferrimonas</taxon>
    </lineage>
</organism>
<dbReference type="Pfam" id="PF01653">
    <property type="entry name" value="DNA_ligase_aden"/>
    <property type="match status" value="1"/>
</dbReference>
<feature type="domain" description="BRCT" evidence="13">
    <location>
        <begin position="596"/>
        <end position="677"/>
    </location>
</feature>
<evidence type="ECO:0000256" key="11">
    <source>
        <dbReference type="HAMAP-Rule" id="MF_01588"/>
    </source>
</evidence>
<dbReference type="GO" id="GO:0016874">
    <property type="term" value="F:ligase activity"/>
    <property type="evidence" value="ECO:0007669"/>
    <property type="project" value="UniProtKB-KW"/>
</dbReference>
<keyword evidence="5 11" id="KW-0227">DNA damage</keyword>
<accession>A0ABP9ELR4</accession>
<dbReference type="InterPro" id="IPR003583">
    <property type="entry name" value="Hlx-hairpin-Hlx_DNA-bd_motif"/>
</dbReference>
<dbReference type="SMART" id="SM00292">
    <property type="entry name" value="BRCT"/>
    <property type="match status" value="1"/>
</dbReference>
<dbReference type="NCBIfam" id="NF005932">
    <property type="entry name" value="PRK07956.1"/>
    <property type="match status" value="1"/>
</dbReference>
<dbReference type="Gene3D" id="3.40.50.10190">
    <property type="entry name" value="BRCT domain"/>
    <property type="match status" value="1"/>
</dbReference>
<dbReference type="InterPro" id="IPR010994">
    <property type="entry name" value="RuvA_2-like"/>
</dbReference>
<comment type="catalytic activity">
    <reaction evidence="10 11 12">
        <text>NAD(+) + (deoxyribonucleotide)n-3'-hydroxyl + 5'-phospho-(deoxyribonucleotide)m = (deoxyribonucleotide)n+m + AMP + beta-nicotinamide D-nucleotide.</text>
        <dbReference type="EC" id="6.5.1.2"/>
    </reaction>
</comment>
<dbReference type="InterPro" id="IPR013839">
    <property type="entry name" value="DNAligase_adenylation"/>
</dbReference>
<feature type="binding site" evidence="11">
    <location>
        <position position="316"/>
    </location>
    <ligand>
        <name>NAD(+)</name>
        <dbReference type="ChEBI" id="CHEBI:57540"/>
    </ligand>
</feature>
<keyword evidence="15" id="KW-1185">Reference proteome</keyword>
<comment type="function">
    <text evidence="1 11">DNA ligase that catalyzes the formation of phosphodiester linkages between 5'-phosphoryl and 3'-hydroxyl groups in double-stranded DNA using NAD as a coenzyme and as the energy source for the reaction. It is essential for DNA replication and repair of damaged DNA.</text>
</comment>
<feature type="binding site" evidence="11">
    <location>
        <position position="434"/>
    </location>
    <ligand>
        <name>Zn(2+)</name>
        <dbReference type="ChEBI" id="CHEBI:29105"/>
    </ligand>
</feature>
<dbReference type="EC" id="6.5.1.2" evidence="11 12"/>
<feature type="binding site" evidence="11">
    <location>
        <position position="113"/>
    </location>
    <ligand>
        <name>NAD(+)</name>
        <dbReference type="ChEBI" id="CHEBI:57540"/>
    </ligand>
</feature>
<dbReference type="Pfam" id="PF03120">
    <property type="entry name" value="OB_DNA_ligase"/>
    <property type="match status" value="1"/>
</dbReference>
<proteinExistence type="inferred from homology"/>
<dbReference type="InterPro" id="IPR012340">
    <property type="entry name" value="NA-bd_OB-fold"/>
</dbReference>
<dbReference type="PROSITE" id="PS01055">
    <property type="entry name" value="DNA_LIGASE_N1"/>
    <property type="match status" value="1"/>
</dbReference>
<dbReference type="PANTHER" id="PTHR23389">
    <property type="entry name" value="CHROMOSOME TRANSMISSION FIDELITY FACTOR 18"/>
    <property type="match status" value="1"/>
</dbReference>
<feature type="binding site" evidence="11">
    <location>
        <position position="413"/>
    </location>
    <ligand>
        <name>Zn(2+)</name>
        <dbReference type="ChEBI" id="CHEBI:29105"/>
    </ligand>
</feature>
<dbReference type="InterPro" id="IPR033136">
    <property type="entry name" value="DNA_ligase_CS"/>
</dbReference>
<feature type="binding site" evidence="11">
    <location>
        <begin position="82"/>
        <end position="83"/>
    </location>
    <ligand>
        <name>NAD(+)</name>
        <dbReference type="ChEBI" id="CHEBI:57540"/>
    </ligand>
</feature>
<dbReference type="RefSeq" id="WP_345334815.1">
    <property type="nucleotide sequence ID" value="NZ_BAABJZ010000023.1"/>
</dbReference>
<feature type="binding site" evidence="11">
    <location>
        <position position="136"/>
    </location>
    <ligand>
        <name>NAD(+)</name>
        <dbReference type="ChEBI" id="CHEBI:57540"/>
    </ligand>
</feature>
<feature type="binding site" evidence="11">
    <location>
        <position position="173"/>
    </location>
    <ligand>
        <name>NAD(+)</name>
        <dbReference type="ChEBI" id="CHEBI:57540"/>
    </ligand>
</feature>
<dbReference type="InterPro" id="IPR001357">
    <property type="entry name" value="BRCT_dom"/>
</dbReference>
<dbReference type="SMART" id="SM00532">
    <property type="entry name" value="LIGANc"/>
    <property type="match status" value="1"/>
</dbReference>
<dbReference type="Pfam" id="PF03119">
    <property type="entry name" value="DNA_ligase_ZBD"/>
    <property type="match status" value="1"/>
</dbReference>
<evidence type="ECO:0000256" key="2">
    <source>
        <dbReference type="ARBA" id="ARBA00022598"/>
    </source>
</evidence>
<dbReference type="HAMAP" id="MF_01588">
    <property type="entry name" value="DNA_ligase_A"/>
    <property type="match status" value="1"/>
</dbReference>
<dbReference type="InterPro" id="IPR001679">
    <property type="entry name" value="DNA_ligase"/>
</dbReference>
<dbReference type="PIRSF" id="PIRSF001604">
    <property type="entry name" value="LigA"/>
    <property type="match status" value="1"/>
</dbReference>
<feature type="binding site" evidence="11">
    <location>
        <begin position="33"/>
        <end position="37"/>
    </location>
    <ligand>
        <name>NAD(+)</name>
        <dbReference type="ChEBI" id="CHEBI:57540"/>
    </ligand>
</feature>
<dbReference type="SUPFAM" id="SSF50249">
    <property type="entry name" value="Nucleic acid-binding proteins"/>
    <property type="match status" value="1"/>
</dbReference>
<dbReference type="CDD" id="cd00114">
    <property type="entry name" value="LIGANc"/>
    <property type="match status" value="1"/>
</dbReference>
<dbReference type="PANTHER" id="PTHR23389:SF9">
    <property type="entry name" value="DNA LIGASE"/>
    <property type="match status" value="1"/>
</dbReference>
<dbReference type="SMART" id="SM00278">
    <property type="entry name" value="HhH1"/>
    <property type="match status" value="3"/>
</dbReference>
<evidence type="ECO:0000259" key="13">
    <source>
        <dbReference type="PROSITE" id="PS50172"/>
    </source>
</evidence>
<keyword evidence="8 11" id="KW-0520">NAD</keyword>
<dbReference type="Gene3D" id="1.10.287.610">
    <property type="entry name" value="Helix hairpin bin"/>
    <property type="match status" value="1"/>
</dbReference>
<comment type="similarity">
    <text evidence="11">Belongs to the NAD-dependent DNA ligase family. LigA subfamily.</text>
</comment>
<dbReference type="EMBL" id="BAABJZ010000023">
    <property type="protein sequence ID" value="GAA4882500.1"/>
    <property type="molecule type" value="Genomic_DNA"/>
</dbReference>
<keyword evidence="9 11" id="KW-0234">DNA repair</keyword>
<dbReference type="SUPFAM" id="SSF56091">
    <property type="entry name" value="DNA ligase/mRNA capping enzyme, catalytic domain"/>
    <property type="match status" value="1"/>
</dbReference>
<comment type="caution">
    <text evidence="11">Lacks conserved residue(s) required for the propagation of feature annotation.</text>
</comment>
<comment type="caution">
    <text evidence="14">The sequence shown here is derived from an EMBL/GenBank/DDBJ whole genome shotgun (WGS) entry which is preliminary data.</text>
</comment>
<keyword evidence="11" id="KW-0464">Manganese</keyword>
<keyword evidence="3 11" id="KW-0235">DNA replication</keyword>
<evidence type="ECO:0000256" key="6">
    <source>
        <dbReference type="ARBA" id="ARBA00022833"/>
    </source>
</evidence>
<dbReference type="SUPFAM" id="SSF52113">
    <property type="entry name" value="BRCT domain"/>
    <property type="match status" value="1"/>
</dbReference>
<feature type="binding site" evidence="11">
    <location>
        <position position="410"/>
    </location>
    <ligand>
        <name>Zn(2+)</name>
        <dbReference type="ChEBI" id="CHEBI:29105"/>
    </ligand>
</feature>
<dbReference type="Pfam" id="PF14520">
    <property type="entry name" value="HHH_5"/>
    <property type="match status" value="1"/>
</dbReference>
<comment type="cofactor">
    <cofactor evidence="11">
        <name>Mg(2+)</name>
        <dbReference type="ChEBI" id="CHEBI:18420"/>
    </cofactor>
    <cofactor evidence="11">
        <name>Mn(2+)</name>
        <dbReference type="ChEBI" id="CHEBI:29035"/>
    </cofactor>
</comment>
<reference evidence="15" key="1">
    <citation type="journal article" date="2019" name="Int. J. Syst. Evol. Microbiol.">
        <title>The Global Catalogue of Microorganisms (GCM) 10K type strain sequencing project: providing services to taxonomists for standard genome sequencing and annotation.</title>
        <authorList>
            <consortium name="The Broad Institute Genomics Platform"/>
            <consortium name="The Broad Institute Genome Sequencing Center for Infectious Disease"/>
            <person name="Wu L."/>
            <person name="Ma J."/>
        </authorList>
    </citation>
    <scope>NUCLEOTIDE SEQUENCE [LARGE SCALE GENOMIC DNA]</scope>
    <source>
        <strain evidence="15">JCM 18401</strain>
    </source>
</reference>
<keyword evidence="6 11" id="KW-0862">Zinc</keyword>
<dbReference type="Pfam" id="PF12826">
    <property type="entry name" value="HHH_2"/>
    <property type="match status" value="1"/>
</dbReference>
<dbReference type="Proteomes" id="UP001499988">
    <property type="component" value="Unassembled WGS sequence"/>
</dbReference>
<evidence type="ECO:0000313" key="15">
    <source>
        <dbReference type="Proteomes" id="UP001499988"/>
    </source>
</evidence>
<gene>
    <name evidence="11 14" type="primary">ligA</name>
    <name evidence="14" type="ORF">GCM10023333_15850</name>
</gene>
<dbReference type="Gene3D" id="1.10.150.20">
    <property type="entry name" value="5' to 3' exonuclease, C-terminal subdomain"/>
    <property type="match status" value="2"/>
</dbReference>
<dbReference type="NCBIfam" id="TIGR00575">
    <property type="entry name" value="dnlj"/>
    <property type="match status" value="1"/>
</dbReference>
<dbReference type="Pfam" id="PF00533">
    <property type="entry name" value="BRCT"/>
    <property type="match status" value="1"/>
</dbReference>
<sequence length="677" mass="73435">MSNTVQQRIDQLCDELNLHNHQYYVLDNPTIPDAEYDRLLRELQQLEADNPQWLRADSPSQRVGGKALAQFNSVAHLKPMLSLDNAMNEAEFSAFHQRLAERLGTTEIAYCAEPKLDGIAVSLLYRDGVLERAATRGDGMTGEEITTNVKTIGSVPLRLQGDDFPGLIEVRGEAFMPTAGFEAMNAKAHAAGDKTFVNPRNAAAGSLRQLDSKITASRPLAFYAYAMGVVEQERAALSDSHHGQLQQLKGWGLPVSPLVEQASGEQGGLTYFRRVGEARASLPYEIDGVVIKVDSLAQQTQLGFVARAPRWAIACKFPAQEELTVLNGVDFQVGRTGAVTPVARLEPVFVGGVTVSNATLHNADEIARLGVMIGDTVVIRRAGDVIPQIVSVVEERRLADAQPIEIPQTCPVCDSKVERFEGEAVARCSGGLFCEAQRKEAIKHFASRKALDVDGLGDKLVEMLVDKELIRTPADLFSLSASALTMLPRMGMKSAQNLVNALDSARTTTLPRFLYSLGIREVGEATAANLARHFKTLDALQQASLESLMEVDEVGEVVAKHVYYFFRQPHNVEVLTALIDPLGANVHWPAIEEVAADQQPLKGQTWVLTGTMSQMGRSDAKAALERLGAKVSGSVSKNTTTLVAGEKAGSKLTKATDLGVDVLDEQGLLDLLARHNA</sequence>
<feature type="active site" description="N6-AMP-lysine intermediate" evidence="11">
    <location>
        <position position="115"/>
    </location>
</feature>
<dbReference type="Gene3D" id="6.20.10.30">
    <property type="match status" value="1"/>
</dbReference>
<keyword evidence="7 11" id="KW-0460">Magnesium</keyword>
<keyword evidence="4 11" id="KW-0479">Metal-binding</keyword>
<dbReference type="Gene3D" id="3.30.470.30">
    <property type="entry name" value="DNA ligase/mRNA capping enzyme"/>
    <property type="match status" value="1"/>
</dbReference>
<dbReference type="InterPro" id="IPR004150">
    <property type="entry name" value="NAD_DNA_ligase_OB"/>
</dbReference>
<evidence type="ECO:0000256" key="7">
    <source>
        <dbReference type="ARBA" id="ARBA00022842"/>
    </source>
</evidence>
<evidence type="ECO:0000256" key="1">
    <source>
        <dbReference type="ARBA" id="ARBA00004067"/>
    </source>
</evidence>
<keyword evidence="2 11" id="KW-0436">Ligase</keyword>